<dbReference type="Proteomes" id="UP000288805">
    <property type="component" value="Unassembled WGS sequence"/>
</dbReference>
<dbReference type="CDD" id="cd09272">
    <property type="entry name" value="RNase_HI_RT_Ty1"/>
    <property type="match status" value="1"/>
</dbReference>
<evidence type="ECO:0000256" key="1">
    <source>
        <dbReference type="SAM" id="MobiDB-lite"/>
    </source>
</evidence>
<name>A0A438HL76_VITVI</name>
<evidence type="ECO:0000313" key="3">
    <source>
        <dbReference type="Proteomes" id="UP000288805"/>
    </source>
</evidence>
<comment type="caution">
    <text evidence="2">The sequence shown here is derived from an EMBL/GenBank/DDBJ whole genome shotgun (WGS) entry which is preliminary data.</text>
</comment>
<protein>
    <recommendedName>
        <fullName evidence="4">Retrovirus-related Pol polyprotein from transposon RE1</fullName>
    </recommendedName>
</protein>
<dbReference type="EMBL" id="QGNW01000206">
    <property type="protein sequence ID" value="RVW85235.1"/>
    <property type="molecule type" value="Genomic_DNA"/>
</dbReference>
<accession>A0A438HL76</accession>
<feature type="compositionally biased region" description="Basic and acidic residues" evidence="1">
    <location>
        <begin position="25"/>
        <end position="34"/>
    </location>
</feature>
<dbReference type="AlphaFoldDB" id="A0A438HL76"/>
<feature type="region of interest" description="Disordered" evidence="1">
    <location>
        <begin position="1"/>
        <end position="40"/>
    </location>
</feature>
<organism evidence="2 3">
    <name type="scientific">Vitis vinifera</name>
    <name type="common">Grape</name>
    <dbReference type="NCBI Taxonomy" id="29760"/>
    <lineage>
        <taxon>Eukaryota</taxon>
        <taxon>Viridiplantae</taxon>
        <taxon>Streptophyta</taxon>
        <taxon>Embryophyta</taxon>
        <taxon>Tracheophyta</taxon>
        <taxon>Spermatophyta</taxon>
        <taxon>Magnoliopsida</taxon>
        <taxon>eudicotyledons</taxon>
        <taxon>Gunneridae</taxon>
        <taxon>Pentapetalae</taxon>
        <taxon>rosids</taxon>
        <taxon>Vitales</taxon>
        <taxon>Vitaceae</taxon>
        <taxon>Viteae</taxon>
        <taxon>Vitis</taxon>
    </lineage>
</organism>
<gene>
    <name evidence="2" type="ORF">CK203_046577</name>
</gene>
<feature type="compositionally biased region" description="Polar residues" evidence="1">
    <location>
        <begin position="14"/>
        <end position="24"/>
    </location>
</feature>
<evidence type="ECO:0008006" key="4">
    <source>
        <dbReference type="Google" id="ProtNLM"/>
    </source>
</evidence>
<dbReference type="PANTHER" id="PTHR11439">
    <property type="entry name" value="GAG-POL-RELATED RETROTRANSPOSON"/>
    <property type="match status" value="1"/>
</dbReference>
<proteinExistence type="predicted"/>
<evidence type="ECO:0000313" key="2">
    <source>
        <dbReference type="EMBL" id="RVW85235.1"/>
    </source>
</evidence>
<sequence>MEDKDMFLLEFPKSSPSKLSNATQKESESHEKGQEISSTPQIATTVPKIAQTCPILDVGTTEKELEPIATKPLQVFSTRRVTEPRPMQVQTFEPTLGNEVHNYSAPLDLHDDVDLPIAIRKGTRKCMQHLLSNFVSFEKFSPSHKAFLTQINSIPIPQTLTKALSNEKWKQAMKVEMEALEKNGTWEIMELPKGKKVVAHFDWNLQQFDVKNAFLHGEIDEEIYMEVPFGFGGSLDKNKTPIEANHELGEALKDKGVDQGSLGMGILFRNGTDLFLEVYTDADYVGSIVDRRSTSGYRTFLGGNLVSWRSKKQPMVVRSLVMEREEGGGGAGCGVMFSVLGLDDHPSLLKERFLVHDILQPVLVFLVDCKITLGASSSANNFFFTAGLEKAKAFACTRPSRRAALNLPSPV</sequence>
<reference evidence="2 3" key="1">
    <citation type="journal article" date="2018" name="PLoS Genet.">
        <title>Population sequencing reveals clonal diversity and ancestral inbreeding in the grapevine cultivar Chardonnay.</title>
        <authorList>
            <person name="Roach M.J."/>
            <person name="Johnson D.L."/>
            <person name="Bohlmann J."/>
            <person name="van Vuuren H.J."/>
            <person name="Jones S.J."/>
            <person name="Pretorius I.S."/>
            <person name="Schmidt S.A."/>
            <person name="Borneman A.R."/>
        </authorList>
    </citation>
    <scope>NUCLEOTIDE SEQUENCE [LARGE SCALE GENOMIC DNA]</scope>
    <source>
        <strain evidence="3">cv. Chardonnay</strain>
        <tissue evidence="2">Leaf</tissue>
    </source>
</reference>
<dbReference type="PANTHER" id="PTHR11439:SF470">
    <property type="entry name" value="CYSTEINE-RICH RLK (RECEPTOR-LIKE PROTEIN KINASE) 8"/>
    <property type="match status" value="1"/>
</dbReference>